<evidence type="ECO:0000313" key="2">
    <source>
        <dbReference type="EMBL" id="CBL16525.1"/>
    </source>
</evidence>
<keyword evidence="1" id="KW-0472">Membrane</keyword>
<dbReference type="EMBL" id="FP929052">
    <property type="protein sequence ID" value="CBL16525.1"/>
    <property type="molecule type" value="Genomic_DNA"/>
</dbReference>
<dbReference type="Proteomes" id="UP000007054">
    <property type="component" value="Chromosome"/>
</dbReference>
<feature type="transmembrane region" description="Helical" evidence="1">
    <location>
        <begin position="20"/>
        <end position="40"/>
    </location>
</feature>
<gene>
    <name evidence="2" type="ordered locus">RUM_02820</name>
</gene>
<evidence type="ECO:0000313" key="3">
    <source>
        <dbReference type="Proteomes" id="UP000007054"/>
    </source>
</evidence>
<organism evidence="2 3">
    <name type="scientific">Ruminococcus champanellensis (strain DSM 18848 / JCM 17042 / KCTC 15320 / 18P13)</name>
    <dbReference type="NCBI Taxonomy" id="213810"/>
    <lineage>
        <taxon>Bacteria</taxon>
        <taxon>Bacillati</taxon>
        <taxon>Bacillota</taxon>
        <taxon>Clostridia</taxon>
        <taxon>Eubacteriales</taxon>
        <taxon>Oscillospiraceae</taxon>
        <taxon>Ruminococcus</taxon>
    </lineage>
</organism>
<sequence>MSEPAKVIIEKKDTSVPLRSLLPVLAGLIFLTGSLAAILYQTLRSRSYHETWRSYDDCGWG</sequence>
<dbReference type="PATRIC" id="fig|213810.4.peg.187"/>
<dbReference type="KEGG" id="rch:RUM_02820"/>
<keyword evidence="1" id="KW-0812">Transmembrane</keyword>
<dbReference type="BioCyc" id="RCHA213810:RUM_RS01345-MONOMER"/>
<keyword evidence="3" id="KW-1185">Reference proteome</keyword>
<protein>
    <submittedName>
        <fullName evidence="2">Uncharacterized protein</fullName>
    </submittedName>
</protein>
<dbReference type="GeneID" id="83155116"/>
<accession>D4LA80</accession>
<evidence type="ECO:0000256" key="1">
    <source>
        <dbReference type="SAM" id="Phobius"/>
    </source>
</evidence>
<dbReference type="RefSeq" id="WP_015557432.1">
    <property type="nucleotide sequence ID" value="NC_021039.1"/>
</dbReference>
<dbReference type="HOGENOM" id="CLU_2919951_0_0_9"/>
<keyword evidence="1" id="KW-1133">Transmembrane helix</keyword>
<dbReference type="AlphaFoldDB" id="D4LA80"/>
<name>D4LA80_RUMC1</name>
<proteinExistence type="predicted"/>
<reference evidence="2" key="2">
    <citation type="submission" date="2010-03" db="EMBL/GenBank/DDBJ databases">
        <authorList>
            <person name="Pajon A."/>
        </authorList>
    </citation>
    <scope>NUCLEOTIDE SEQUENCE</scope>
    <source>
        <strain evidence="2">Type strain: 18P13</strain>
    </source>
</reference>
<reference evidence="2" key="1">
    <citation type="submission" date="2010-03" db="EMBL/GenBank/DDBJ databases">
        <title>The genome sequence of Ruminococcus sp. 18P13.</title>
        <authorList>
            <consortium name="metaHIT consortium -- http://www.metahit.eu/"/>
            <person name="Pajon A."/>
            <person name="Turner K."/>
            <person name="Parkhill J."/>
            <person name="Bernalier A."/>
        </authorList>
    </citation>
    <scope>NUCLEOTIDE SEQUENCE [LARGE SCALE GENOMIC DNA]</scope>
    <source>
        <strain evidence="2">Type strain: 18P13</strain>
    </source>
</reference>